<evidence type="ECO:0000256" key="1">
    <source>
        <dbReference type="ARBA" id="ARBA00006525"/>
    </source>
</evidence>
<dbReference type="RefSeq" id="WP_145350536.1">
    <property type="nucleotide sequence ID" value="NZ_CP036262.1"/>
</dbReference>
<dbReference type="GO" id="GO:0009294">
    <property type="term" value="P:DNA-mediated transformation"/>
    <property type="evidence" value="ECO:0007669"/>
    <property type="project" value="InterPro"/>
</dbReference>
<protein>
    <submittedName>
        <fullName evidence="4">Uncharacterized protein</fullName>
    </submittedName>
</protein>
<dbReference type="InterPro" id="IPR041614">
    <property type="entry name" value="DprA_WH"/>
</dbReference>
<dbReference type="InterPro" id="IPR036388">
    <property type="entry name" value="WH-like_DNA-bd_sf"/>
</dbReference>
<name>A0A517MBI9_9BACT</name>
<evidence type="ECO:0000313" key="4">
    <source>
        <dbReference type="EMBL" id="QDS92243.1"/>
    </source>
</evidence>
<dbReference type="Pfam" id="PF02481">
    <property type="entry name" value="DNA_processg_A"/>
    <property type="match status" value="1"/>
</dbReference>
<evidence type="ECO:0000259" key="2">
    <source>
        <dbReference type="Pfam" id="PF02481"/>
    </source>
</evidence>
<dbReference type="InterPro" id="IPR010994">
    <property type="entry name" value="RuvA_2-like"/>
</dbReference>
<comment type="similarity">
    <text evidence="1">Belongs to the DprA/Smf family.</text>
</comment>
<dbReference type="OrthoDB" id="9785707at2"/>
<proteinExistence type="inferred from homology"/>
<dbReference type="Pfam" id="PF14520">
    <property type="entry name" value="HHH_5"/>
    <property type="match status" value="1"/>
</dbReference>
<dbReference type="Proteomes" id="UP000320672">
    <property type="component" value="Chromosome"/>
</dbReference>
<dbReference type="InterPro" id="IPR003488">
    <property type="entry name" value="DprA"/>
</dbReference>
<sequence length="382" mass="40322">MGQRIESSDSGSVDLQAAKQIHWLQLTMLPGIGPRILTALLERFQTPEATLAASETELKTVAGVGSTLANKIRHAADHVAAQKILDWCAENGTTILRKDHGPYPNPLRDLDDAPPILFCQGEWKPLDALAVGIVGTRHATLYGRAQAERIAYGLARAGVTIVSGLARGIDAAAHRGALDAGGRTIAVLGGGLGKLYPPENQPLATTIASNGAVVSEYRPDASPRGGMFPQRNRLISGLSMATVVVEAPDRSGALITARLSGEQGREVLALPGPVNSRTSQGCHQLIRDGATLIRGPEDILEALGPVSAAIPMKSGQTIRSGAELLLNEQERTVLQAIQPQSTSIDVITSASGLPVQRVLATISVLESRQLVRRLSGQYVARI</sequence>
<dbReference type="Pfam" id="PF17782">
    <property type="entry name" value="WHD_DprA"/>
    <property type="match status" value="1"/>
</dbReference>
<dbReference type="PANTHER" id="PTHR43022:SF1">
    <property type="entry name" value="PROTEIN SMF"/>
    <property type="match status" value="1"/>
</dbReference>
<reference evidence="4 5" key="1">
    <citation type="submission" date="2019-02" db="EMBL/GenBank/DDBJ databases">
        <title>Deep-cultivation of Planctomycetes and their phenomic and genomic characterization uncovers novel biology.</title>
        <authorList>
            <person name="Wiegand S."/>
            <person name="Jogler M."/>
            <person name="Boedeker C."/>
            <person name="Pinto D."/>
            <person name="Vollmers J."/>
            <person name="Rivas-Marin E."/>
            <person name="Kohn T."/>
            <person name="Peeters S.H."/>
            <person name="Heuer A."/>
            <person name="Rast P."/>
            <person name="Oberbeckmann S."/>
            <person name="Bunk B."/>
            <person name="Jeske O."/>
            <person name="Meyerdierks A."/>
            <person name="Storesund J.E."/>
            <person name="Kallscheuer N."/>
            <person name="Luecker S."/>
            <person name="Lage O.M."/>
            <person name="Pohl T."/>
            <person name="Merkel B.J."/>
            <person name="Hornburger P."/>
            <person name="Mueller R.-W."/>
            <person name="Bruemmer F."/>
            <person name="Labrenz M."/>
            <person name="Spormann A.M."/>
            <person name="Op den Camp H."/>
            <person name="Overmann J."/>
            <person name="Amann R."/>
            <person name="Jetten M.S.M."/>
            <person name="Mascher T."/>
            <person name="Medema M.H."/>
            <person name="Devos D.P."/>
            <person name="Kaster A.-K."/>
            <person name="Ovreas L."/>
            <person name="Rohde M."/>
            <person name="Galperin M.Y."/>
            <person name="Jogler C."/>
        </authorList>
    </citation>
    <scope>NUCLEOTIDE SEQUENCE [LARGE SCALE GENOMIC DNA]</scope>
    <source>
        <strain evidence="4 5">FF011L</strain>
    </source>
</reference>
<dbReference type="AlphaFoldDB" id="A0A517MBI9"/>
<dbReference type="EMBL" id="CP036262">
    <property type="protein sequence ID" value="QDS92243.1"/>
    <property type="molecule type" value="Genomic_DNA"/>
</dbReference>
<evidence type="ECO:0000313" key="5">
    <source>
        <dbReference type="Proteomes" id="UP000320672"/>
    </source>
</evidence>
<dbReference type="InterPro" id="IPR057666">
    <property type="entry name" value="DrpA_SLOG"/>
</dbReference>
<feature type="domain" description="Smf/DprA SLOG" evidence="2">
    <location>
        <begin position="97"/>
        <end position="303"/>
    </location>
</feature>
<organism evidence="4 5">
    <name type="scientific">Roseimaritima multifibrata</name>
    <dbReference type="NCBI Taxonomy" id="1930274"/>
    <lineage>
        <taxon>Bacteria</taxon>
        <taxon>Pseudomonadati</taxon>
        <taxon>Planctomycetota</taxon>
        <taxon>Planctomycetia</taxon>
        <taxon>Pirellulales</taxon>
        <taxon>Pirellulaceae</taxon>
        <taxon>Roseimaritima</taxon>
    </lineage>
</organism>
<dbReference type="SUPFAM" id="SSF102405">
    <property type="entry name" value="MCP/YpsA-like"/>
    <property type="match status" value="1"/>
</dbReference>
<evidence type="ECO:0000259" key="3">
    <source>
        <dbReference type="Pfam" id="PF17782"/>
    </source>
</evidence>
<dbReference type="PANTHER" id="PTHR43022">
    <property type="entry name" value="PROTEIN SMF"/>
    <property type="match status" value="1"/>
</dbReference>
<feature type="domain" description="DprA winged helix" evidence="3">
    <location>
        <begin position="326"/>
        <end position="377"/>
    </location>
</feature>
<keyword evidence="5" id="KW-1185">Reference proteome</keyword>
<accession>A0A517MBI9</accession>
<dbReference type="NCBIfam" id="TIGR00732">
    <property type="entry name" value="dprA"/>
    <property type="match status" value="1"/>
</dbReference>
<dbReference type="Gene3D" id="1.10.10.10">
    <property type="entry name" value="Winged helix-like DNA-binding domain superfamily/Winged helix DNA-binding domain"/>
    <property type="match status" value="1"/>
</dbReference>
<dbReference type="KEGG" id="rml:FF011L_09800"/>
<dbReference type="Gene3D" id="3.40.50.450">
    <property type="match status" value="1"/>
</dbReference>
<dbReference type="SUPFAM" id="SSF47781">
    <property type="entry name" value="RuvA domain 2-like"/>
    <property type="match status" value="1"/>
</dbReference>
<gene>
    <name evidence="4" type="ORF">FF011L_09800</name>
</gene>